<name>A0AAW6VSA2_9BACT</name>
<protein>
    <submittedName>
        <fullName evidence="1">Uncharacterized protein</fullName>
    </submittedName>
</protein>
<evidence type="ECO:0000313" key="1">
    <source>
        <dbReference type="EMBL" id="MDK2063297.1"/>
    </source>
</evidence>
<reference evidence="1" key="2">
    <citation type="submission" date="2023-02" db="EMBL/GenBank/DDBJ databases">
        <authorList>
            <person name="Concha-Toloza M."/>
            <person name="Lopez-Cantillo M."/>
            <person name="Molina-Mora J."/>
            <person name="Collado L."/>
        </authorList>
    </citation>
    <scope>NUCLEOTIDE SEQUENCE</scope>
    <source>
        <strain evidence="1">FR1p273A</strain>
    </source>
</reference>
<dbReference type="EMBL" id="JAQTJH010000037">
    <property type="protein sequence ID" value="MDK2063297.1"/>
    <property type="molecule type" value="Genomic_DNA"/>
</dbReference>
<proteinExistence type="predicted"/>
<sequence length="86" mass="10527">TPAECPDVNRLAVRIVPAYAKYLLEIFENKAKSIENKQRFYERILKKIEQLEGEEKTFLLLKMFLKKMFDFKKKFKRYFIKIKNKF</sequence>
<accession>A0AAW6VSA2</accession>
<evidence type="ECO:0000313" key="2">
    <source>
        <dbReference type="Proteomes" id="UP001237843"/>
    </source>
</evidence>
<gene>
    <name evidence="1" type="ORF">PT520_12310</name>
</gene>
<reference evidence="1" key="1">
    <citation type="journal article" date="2023" name="Antibiotics">
        <title>Genomic Characterization of Antibiotic-Resistant Campylobacterales Isolated from Chilean Poultry Meat.</title>
        <authorList>
            <person name="Concha-Toloza M."/>
            <person name="Lopez-Cantillo M."/>
            <person name="Molina-Mora J.A."/>
            <person name="Collado L."/>
        </authorList>
    </citation>
    <scope>NUCLEOTIDE SEQUENCE</scope>
    <source>
        <strain evidence="1">FR1p273A</strain>
    </source>
</reference>
<dbReference type="RefSeq" id="WP_284075239.1">
    <property type="nucleotide sequence ID" value="NZ_JAQTJH010000037.1"/>
</dbReference>
<dbReference type="Proteomes" id="UP001237843">
    <property type="component" value="Unassembled WGS sequence"/>
</dbReference>
<organism evidence="1 2">
    <name type="scientific">Aliarcobacter butzleri</name>
    <dbReference type="NCBI Taxonomy" id="28197"/>
    <lineage>
        <taxon>Bacteria</taxon>
        <taxon>Pseudomonadati</taxon>
        <taxon>Campylobacterota</taxon>
        <taxon>Epsilonproteobacteria</taxon>
        <taxon>Campylobacterales</taxon>
        <taxon>Arcobacteraceae</taxon>
        <taxon>Aliarcobacter</taxon>
    </lineage>
</organism>
<dbReference type="AlphaFoldDB" id="A0AAW6VSA2"/>
<feature type="non-terminal residue" evidence="1">
    <location>
        <position position="1"/>
    </location>
</feature>
<comment type="caution">
    <text evidence="1">The sequence shown here is derived from an EMBL/GenBank/DDBJ whole genome shotgun (WGS) entry which is preliminary data.</text>
</comment>